<protein>
    <recommendedName>
        <fullName evidence="2">alpha-galactosidase</fullName>
        <ecNumber evidence="2">3.2.1.22</ecNumber>
    </recommendedName>
</protein>
<evidence type="ECO:0000256" key="1">
    <source>
        <dbReference type="ARBA" id="ARBA00001255"/>
    </source>
</evidence>
<dbReference type="PANTHER" id="PTHR35273:SF2">
    <property type="entry name" value="ALPHA-GALACTOSIDASE"/>
    <property type="match status" value="1"/>
</dbReference>
<dbReference type="Pfam" id="PF03537">
    <property type="entry name" value="Glyco_hydro_114"/>
    <property type="match status" value="1"/>
</dbReference>
<dbReference type="AlphaFoldDB" id="A0A2K3QDD8"/>
<comment type="caution">
    <text evidence="4">The sequence shown here is derived from an EMBL/GenBank/DDBJ whole genome shotgun (WGS) entry which is preliminary data.</text>
</comment>
<dbReference type="EC" id="3.2.1.22" evidence="2"/>
<keyword evidence="5" id="KW-1185">Reference proteome</keyword>
<dbReference type="OrthoDB" id="2108802at2759"/>
<evidence type="ECO:0000259" key="3">
    <source>
        <dbReference type="Pfam" id="PF03537"/>
    </source>
</evidence>
<evidence type="ECO:0000313" key="5">
    <source>
        <dbReference type="Proteomes" id="UP000236621"/>
    </source>
</evidence>
<comment type="catalytic activity">
    <reaction evidence="1">
        <text>Hydrolysis of terminal, non-reducing alpha-D-galactose residues in alpha-D-galactosides, including galactose oligosaccharides, galactomannans and galactolipids.</text>
        <dbReference type="EC" id="3.2.1.22"/>
    </reaction>
</comment>
<name>A0A2K3QDD8_9HYPO</name>
<evidence type="ECO:0000256" key="2">
    <source>
        <dbReference type="ARBA" id="ARBA00012755"/>
    </source>
</evidence>
<reference evidence="4 5" key="1">
    <citation type="submission" date="2017-08" db="EMBL/GenBank/DDBJ databases">
        <title>Harnessing the power of phylogenomics to disentangle the directionality and signatures of interkingdom host jumping in the parasitic fungal genus Tolypocladium.</title>
        <authorList>
            <person name="Quandt C.A."/>
            <person name="Patterson W."/>
            <person name="Spatafora J.W."/>
        </authorList>
    </citation>
    <scope>NUCLEOTIDE SEQUENCE [LARGE SCALE GENOMIC DNA]</scope>
    <source>
        <strain evidence="4 5">CBS 113982</strain>
    </source>
</reference>
<dbReference type="InterPro" id="IPR013785">
    <property type="entry name" value="Aldolase_TIM"/>
</dbReference>
<dbReference type="InterPro" id="IPR004352">
    <property type="entry name" value="GH114_TIM-barrel"/>
</dbReference>
<dbReference type="Gene3D" id="3.20.20.70">
    <property type="entry name" value="Aldolase class I"/>
    <property type="match status" value="1"/>
</dbReference>
<dbReference type="GO" id="GO:0004557">
    <property type="term" value="F:alpha-galactosidase activity"/>
    <property type="evidence" value="ECO:0007669"/>
    <property type="project" value="UniProtKB-EC"/>
</dbReference>
<dbReference type="SUPFAM" id="SSF51445">
    <property type="entry name" value="(Trans)glycosidases"/>
    <property type="match status" value="1"/>
</dbReference>
<dbReference type="EMBL" id="NRSZ01000727">
    <property type="protein sequence ID" value="PNY25531.1"/>
    <property type="molecule type" value="Genomic_DNA"/>
</dbReference>
<sequence length="310" mass="34106">MEPISERRGYEAKKAARPLWRKLAGAALATVLVLAVVGHNHGSGNDGDRVHYRRDVSRRASAWQPKTGTTWQINIRDQLDLSNGNITPPVEVFDIDMFSNNAETVKTLHDAGKKVVCYFSAGSYENWRPDKDQFNQADLGNGLVGWPGENWLNISSQNVRNIMAQRIKLAADRGCDAIDPDNVDGYGNDNGLGLTADDSISFVKFLAGEAAKYNMATGLKNAGDILPSVLDVVNFSVVESCVQFQECHIYSPIIQAGKPIFHIEYPDSAPNMDDAAVDNLCNSRGQDGCSTVMKLTNLNAWVEYCDKTKY</sequence>
<proteinExistence type="predicted"/>
<evidence type="ECO:0000313" key="4">
    <source>
        <dbReference type="EMBL" id="PNY25531.1"/>
    </source>
</evidence>
<dbReference type="InterPro" id="IPR017853">
    <property type="entry name" value="GH"/>
</dbReference>
<accession>A0A2K3QDD8</accession>
<dbReference type="Proteomes" id="UP000236621">
    <property type="component" value="Unassembled WGS sequence"/>
</dbReference>
<dbReference type="STRING" id="45235.A0A2K3QDD8"/>
<feature type="domain" description="Glycoside-hydrolase family GH114 TIM-barrel" evidence="3">
    <location>
        <begin position="70"/>
        <end position="301"/>
    </location>
</feature>
<dbReference type="PANTHER" id="PTHR35273">
    <property type="entry name" value="ALPHA-1,4 POLYGALACTOSAMINIDASE, PUTATIVE (AFU_ORTHOLOGUE AFUA_3G07890)-RELATED"/>
    <property type="match status" value="1"/>
</dbReference>
<organism evidence="4 5">
    <name type="scientific">Tolypocladium capitatum</name>
    <dbReference type="NCBI Taxonomy" id="45235"/>
    <lineage>
        <taxon>Eukaryota</taxon>
        <taxon>Fungi</taxon>
        <taxon>Dikarya</taxon>
        <taxon>Ascomycota</taxon>
        <taxon>Pezizomycotina</taxon>
        <taxon>Sordariomycetes</taxon>
        <taxon>Hypocreomycetidae</taxon>
        <taxon>Hypocreales</taxon>
        <taxon>Ophiocordycipitaceae</taxon>
        <taxon>Tolypocladium</taxon>
    </lineage>
</organism>
<gene>
    <name evidence="4" type="ORF">TCAP_04534</name>
</gene>